<dbReference type="InterPro" id="IPR029052">
    <property type="entry name" value="Metallo-depent_PP-like"/>
</dbReference>
<dbReference type="Gene3D" id="3.60.21.10">
    <property type="match status" value="1"/>
</dbReference>
<dbReference type="InterPro" id="IPR004843">
    <property type="entry name" value="Calcineurin-like_PHP"/>
</dbReference>
<dbReference type="OrthoDB" id="332939at2"/>
<dbReference type="CDD" id="cd07379">
    <property type="entry name" value="MPP_239FB"/>
    <property type="match status" value="1"/>
</dbReference>
<dbReference type="Pfam" id="PF00149">
    <property type="entry name" value="Metallophos"/>
    <property type="match status" value="1"/>
</dbReference>
<dbReference type="GO" id="GO:0016787">
    <property type="term" value="F:hydrolase activity"/>
    <property type="evidence" value="ECO:0007669"/>
    <property type="project" value="InterPro"/>
</dbReference>
<evidence type="ECO:0000259" key="1">
    <source>
        <dbReference type="Pfam" id="PF00149"/>
    </source>
</evidence>
<reference evidence="2 3" key="1">
    <citation type="submission" date="2018-07" db="EMBL/GenBank/DDBJ databases">
        <title>Draft genome sequence of Ancylomarina sp. M1P.</title>
        <authorList>
            <person name="Yadav S."/>
            <person name="Villanueva L."/>
            <person name="Damste J.S.S."/>
        </authorList>
    </citation>
    <scope>NUCLEOTIDE SEQUENCE [LARGE SCALE GENOMIC DNA]</scope>
    <source>
        <strain evidence="2 3">M1P</strain>
    </source>
</reference>
<dbReference type="PANTHER" id="PTHR12905">
    <property type="entry name" value="METALLOPHOSPHOESTERASE"/>
    <property type="match status" value="1"/>
</dbReference>
<accession>A0A425Y2G1</accession>
<name>A0A425Y2G1_9BACT</name>
<dbReference type="RefSeq" id="WP_125030425.1">
    <property type="nucleotide sequence ID" value="NZ_JAPXVP010000006.1"/>
</dbReference>
<dbReference type="Proteomes" id="UP000285794">
    <property type="component" value="Unassembled WGS sequence"/>
</dbReference>
<evidence type="ECO:0000313" key="3">
    <source>
        <dbReference type="Proteomes" id="UP000285794"/>
    </source>
</evidence>
<keyword evidence="3" id="KW-1185">Reference proteome</keyword>
<dbReference type="PANTHER" id="PTHR12905:SF0">
    <property type="entry name" value="CALCINEURIN-LIKE PHOSPHOESTERASE DOMAIN-CONTAINING PROTEIN"/>
    <property type="match status" value="1"/>
</dbReference>
<protein>
    <submittedName>
        <fullName evidence="2">Metallophosphoesterase</fullName>
    </submittedName>
</protein>
<feature type="domain" description="Calcineurin-like phosphoesterase" evidence="1">
    <location>
        <begin position="1"/>
        <end position="174"/>
    </location>
</feature>
<comment type="caution">
    <text evidence="2">The sequence shown here is derived from an EMBL/GenBank/DDBJ whole genome shotgun (WGS) entry which is preliminary data.</text>
</comment>
<organism evidence="2 3">
    <name type="scientific">Ancylomarina euxinus</name>
    <dbReference type="NCBI Taxonomy" id="2283627"/>
    <lineage>
        <taxon>Bacteria</taxon>
        <taxon>Pseudomonadati</taxon>
        <taxon>Bacteroidota</taxon>
        <taxon>Bacteroidia</taxon>
        <taxon>Marinilabiliales</taxon>
        <taxon>Marinifilaceae</taxon>
        <taxon>Ancylomarina</taxon>
    </lineage>
</organism>
<dbReference type="EMBL" id="QQWG01000006">
    <property type="protein sequence ID" value="RRG22195.1"/>
    <property type="molecule type" value="Genomic_DNA"/>
</dbReference>
<sequence>MRIICISDTHGRHQDVKLAEADMIIHAGDMSEMGTRAQITDFLNWFSSLDYQYKVLIAGNHDFFLEQATSKEIKKMIPKGVIYLNDSGVEIESLKLWGSPVQPWFYNWAFNRSEKSICKHWNEIPDDTDILITHVPPQHILDQNRRAESCGCPHLTVRVEEVKPQYHIFGHIHESYGILENNGTTYVNSSNLDFLYEYANQPIIIDVNP</sequence>
<proteinExistence type="predicted"/>
<evidence type="ECO:0000313" key="2">
    <source>
        <dbReference type="EMBL" id="RRG22195.1"/>
    </source>
</evidence>
<dbReference type="SUPFAM" id="SSF56300">
    <property type="entry name" value="Metallo-dependent phosphatases"/>
    <property type="match status" value="1"/>
</dbReference>
<dbReference type="InterPro" id="IPR051693">
    <property type="entry name" value="UPF0046_metallophosphoest"/>
</dbReference>
<gene>
    <name evidence="2" type="ORF">DWB61_08290</name>
</gene>
<dbReference type="AlphaFoldDB" id="A0A425Y2G1"/>